<keyword evidence="1" id="KW-0238">DNA-binding</keyword>
<dbReference type="InterPro" id="IPR036910">
    <property type="entry name" value="HMG_box_dom_sf"/>
</dbReference>
<comment type="caution">
    <text evidence="3">The sequence shown here is derived from an EMBL/GenBank/DDBJ whole genome shotgun (WGS) entry which is preliminary data.</text>
</comment>
<dbReference type="Gene3D" id="1.10.30.10">
    <property type="entry name" value="High mobility group box domain"/>
    <property type="match status" value="1"/>
</dbReference>
<dbReference type="InterPro" id="IPR009071">
    <property type="entry name" value="HMG_box_dom"/>
</dbReference>
<evidence type="ECO:0000259" key="2">
    <source>
        <dbReference type="PROSITE" id="PS50118"/>
    </source>
</evidence>
<dbReference type="GO" id="GO:0005634">
    <property type="term" value="C:nucleus"/>
    <property type="evidence" value="ECO:0007669"/>
    <property type="project" value="UniProtKB-UniRule"/>
</dbReference>
<dbReference type="Pfam" id="PF00505">
    <property type="entry name" value="HMG_box"/>
    <property type="match status" value="1"/>
</dbReference>
<protein>
    <submittedName>
        <fullName evidence="3">2724_t:CDS:1</fullName>
    </submittedName>
</protein>
<proteinExistence type="predicted"/>
<dbReference type="AlphaFoldDB" id="A0A9N8VRL3"/>
<dbReference type="Proteomes" id="UP000789508">
    <property type="component" value="Unassembled WGS sequence"/>
</dbReference>
<feature type="domain" description="HMG box" evidence="2">
    <location>
        <begin position="45"/>
        <end position="120"/>
    </location>
</feature>
<reference evidence="3" key="1">
    <citation type="submission" date="2021-06" db="EMBL/GenBank/DDBJ databases">
        <authorList>
            <person name="Kallberg Y."/>
            <person name="Tangrot J."/>
            <person name="Rosling A."/>
        </authorList>
    </citation>
    <scope>NUCLEOTIDE SEQUENCE</scope>
    <source>
        <strain evidence="3">FL130A</strain>
    </source>
</reference>
<sequence>MANKNMNKKEICNLAKQLYNYVQLCPSNRSVKLLREDLIKKGEKMKALPNKFMIFLTFMRNQFKTSKIPQHLTTKITTQNIAAKIASEIWKLLSLKQKDVYLEIYKAIKSEHQQKYAHWKANQRRIRSDFNSRPRN</sequence>
<dbReference type="OrthoDB" id="6247875at2759"/>
<organism evidence="3 4">
    <name type="scientific">Ambispora leptoticha</name>
    <dbReference type="NCBI Taxonomy" id="144679"/>
    <lineage>
        <taxon>Eukaryota</taxon>
        <taxon>Fungi</taxon>
        <taxon>Fungi incertae sedis</taxon>
        <taxon>Mucoromycota</taxon>
        <taxon>Glomeromycotina</taxon>
        <taxon>Glomeromycetes</taxon>
        <taxon>Archaeosporales</taxon>
        <taxon>Ambisporaceae</taxon>
        <taxon>Ambispora</taxon>
    </lineage>
</organism>
<accession>A0A9N8VRL3</accession>
<evidence type="ECO:0000313" key="4">
    <source>
        <dbReference type="Proteomes" id="UP000789508"/>
    </source>
</evidence>
<keyword evidence="4" id="KW-1185">Reference proteome</keyword>
<name>A0A9N8VRL3_9GLOM</name>
<evidence type="ECO:0000313" key="3">
    <source>
        <dbReference type="EMBL" id="CAG8464251.1"/>
    </source>
</evidence>
<dbReference type="SUPFAM" id="SSF47095">
    <property type="entry name" value="HMG-box"/>
    <property type="match status" value="1"/>
</dbReference>
<keyword evidence="1" id="KW-0539">Nucleus</keyword>
<dbReference type="PROSITE" id="PS50118">
    <property type="entry name" value="HMG_BOX_2"/>
    <property type="match status" value="1"/>
</dbReference>
<dbReference type="EMBL" id="CAJVPS010000201">
    <property type="protein sequence ID" value="CAG8464251.1"/>
    <property type="molecule type" value="Genomic_DNA"/>
</dbReference>
<gene>
    <name evidence="3" type="ORF">ALEPTO_LOCUS1695</name>
</gene>
<dbReference type="GO" id="GO:0003677">
    <property type="term" value="F:DNA binding"/>
    <property type="evidence" value="ECO:0007669"/>
    <property type="project" value="UniProtKB-UniRule"/>
</dbReference>
<feature type="DNA-binding region" description="HMG box" evidence="1">
    <location>
        <begin position="45"/>
        <end position="120"/>
    </location>
</feature>
<evidence type="ECO:0000256" key="1">
    <source>
        <dbReference type="PROSITE-ProRule" id="PRU00267"/>
    </source>
</evidence>